<feature type="chain" id="PRO_5003068697" description="Secreted protein" evidence="1">
    <location>
        <begin position="21"/>
        <end position="76"/>
    </location>
</feature>
<dbReference type="AlphaFoldDB" id="D5A9Q3"/>
<evidence type="ECO:0008006" key="3">
    <source>
        <dbReference type="Google" id="ProtNLM"/>
    </source>
</evidence>
<evidence type="ECO:0000256" key="1">
    <source>
        <dbReference type="SAM" id="SignalP"/>
    </source>
</evidence>
<dbReference type="EMBL" id="BT122926">
    <property type="protein sequence ID" value="ADE76272.1"/>
    <property type="molecule type" value="mRNA"/>
</dbReference>
<evidence type="ECO:0000313" key="2">
    <source>
        <dbReference type="EMBL" id="ADE76272.1"/>
    </source>
</evidence>
<accession>D5A9Q3</accession>
<feature type="signal peptide" evidence="1">
    <location>
        <begin position="1"/>
        <end position="20"/>
    </location>
</feature>
<organism evidence="2">
    <name type="scientific">Picea sitchensis</name>
    <name type="common">Sitka spruce</name>
    <name type="synonym">Pinus sitchensis</name>
    <dbReference type="NCBI Taxonomy" id="3332"/>
    <lineage>
        <taxon>Eukaryota</taxon>
        <taxon>Viridiplantae</taxon>
        <taxon>Streptophyta</taxon>
        <taxon>Embryophyta</taxon>
        <taxon>Tracheophyta</taxon>
        <taxon>Spermatophyta</taxon>
        <taxon>Pinopsida</taxon>
        <taxon>Pinidae</taxon>
        <taxon>Conifers I</taxon>
        <taxon>Pinales</taxon>
        <taxon>Pinaceae</taxon>
        <taxon>Picea</taxon>
    </lineage>
</organism>
<dbReference type="PANTHER" id="PTHR34683">
    <property type="entry name" value="EXPRESSED PROTEIN-RELATED"/>
    <property type="match status" value="1"/>
</dbReference>
<protein>
    <recommendedName>
        <fullName evidence="3">Secreted protein</fullName>
    </recommendedName>
</protein>
<name>D5A9Q3_PICSI</name>
<dbReference type="PANTHER" id="PTHR34683:SF2">
    <property type="entry name" value="EXPRESSED PROTEIN"/>
    <property type="match status" value="1"/>
</dbReference>
<keyword evidence="1" id="KW-0732">Signal</keyword>
<proteinExistence type="evidence at transcript level"/>
<sequence>MNGPGALMVAVAGIMSAALCFPADHGVRISATSRRPKMEDSERLEATQDSQAVHEEKFAPRFDGLRFIKTLVTAHR</sequence>
<reference evidence="2" key="1">
    <citation type="submission" date="2010-04" db="EMBL/GenBank/DDBJ databases">
        <authorList>
            <person name="Reid K.E."/>
            <person name="Liao N."/>
            <person name="Chan S."/>
            <person name="Docking R."/>
            <person name="Taylor G."/>
            <person name="Moore R."/>
            <person name="Mayo M."/>
            <person name="Munro S."/>
            <person name="King J."/>
            <person name="Yanchuk A."/>
            <person name="Holt R."/>
            <person name="Jones S."/>
            <person name="Marra M."/>
            <person name="Ritland C.E."/>
            <person name="Ritland K."/>
            <person name="Bohlmann J."/>
        </authorList>
    </citation>
    <scope>NUCLEOTIDE SEQUENCE</scope>
    <source>
        <tissue evidence="2">Bud</tissue>
    </source>
</reference>